<dbReference type="Proteomes" id="UP000003157">
    <property type="component" value="Unassembled WGS sequence"/>
</dbReference>
<dbReference type="InterPro" id="IPR024654">
    <property type="entry name" value="Calcineurin-like_PHP_lpxH"/>
</dbReference>
<reference evidence="4 5" key="1">
    <citation type="submission" date="2010-12" db="EMBL/GenBank/DDBJ databases">
        <title>The Genome Sequence of Coprobacillus sp. strain 29_1.</title>
        <authorList>
            <consortium name="The Broad Institute Genome Sequencing Platform"/>
            <person name="Earl A."/>
            <person name="Ward D."/>
            <person name="Feldgarden M."/>
            <person name="Gevers D."/>
            <person name="Daigneault M."/>
            <person name="Sibley C.D."/>
            <person name="White A."/>
            <person name="Strauss J."/>
            <person name="Allen-Vercoe E."/>
            <person name="Young S.K."/>
            <person name="Zeng Q."/>
            <person name="Gargeya S."/>
            <person name="Fitzgerald M."/>
            <person name="Haas B."/>
            <person name="Abouelleil A."/>
            <person name="Alvarado L."/>
            <person name="Arachchi H.M."/>
            <person name="Berlin A."/>
            <person name="Brown A."/>
            <person name="Chapman S.B."/>
            <person name="Chen Z."/>
            <person name="Dunbar C."/>
            <person name="Freedman E."/>
            <person name="Gearin G."/>
            <person name="Gellesch M."/>
            <person name="Goldberg J."/>
            <person name="Griggs A."/>
            <person name="Gujja S."/>
            <person name="Heilman E."/>
            <person name="Heiman D."/>
            <person name="Howarth C."/>
            <person name="Larson L."/>
            <person name="Lui A."/>
            <person name="MacDonald P.J.P."/>
            <person name="Mehta T."/>
            <person name="Montmayeur A."/>
            <person name="Murphy C."/>
            <person name="Neiman D."/>
            <person name="Pearson M."/>
            <person name="Priest M."/>
            <person name="Roberts A."/>
            <person name="Saif S."/>
            <person name="Shea T."/>
            <person name="Shenoy N."/>
            <person name="Sisk P."/>
            <person name="Stolte C."/>
            <person name="Sykes S."/>
            <person name="White J."/>
            <person name="Yandava C."/>
            <person name="Nusbaum C."/>
            <person name="Birren B."/>
        </authorList>
    </citation>
    <scope>NUCLEOTIDE SEQUENCE [LARGE SCALE GENOMIC DNA]</scope>
    <source>
        <strain evidence="4 5">29_1</strain>
    </source>
</reference>
<dbReference type="InterPro" id="IPR029052">
    <property type="entry name" value="Metallo-depent_PP-like"/>
</dbReference>
<dbReference type="OrthoDB" id="9800565at2"/>
<dbReference type="SUPFAM" id="SSF56300">
    <property type="entry name" value="Metallo-dependent phosphatases"/>
    <property type="match status" value="1"/>
</dbReference>
<gene>
    <name evidence="4" type="ORF">HMPREF9488_02579</name>
</gene>
<dbReference type="RefSeq" id="WP_008789667.1">
    <property type="nucleotide sequence ID" value="NZ_AKCB01000001.1"/>
</dbReference>
<dbReference type="Pfam" id="PF12850">
    <property type="entry name" value="Metallophos_2"/>
    <property type="match status" value="1"/>
</dbReference>
<dbReference type="STRING" id="100884.GCA_000269565_00232"/>
<keyword evidence="5" id="KW-1185">Reference proteome</keyword>
<organism evidence="4 5">
    <name type="scientific">Coprobacillus cateniformis</name>
    <dbReference type="NCBI Taxonomy" id="100884"/>
    <lineage>
        <taxon>Bacteria</taxon>
        <taxon>Bacillati</taxon>
        <taxon>Bacillota</taxon>
        <taxon>Erysipelotrichia</taxon>
        <taxon>Erysipelotrichales</taxon>
        <taxon>Coprobacillaceae</taxon>
        <taxon>Coprobacillus</taxon>
    </lineage>
</organism>
<dbReference type="EC" id="3.1.4.-" evidence="2"/>
<evidence type="ECO:0000256" key="2">
    <source>
        <dbReference type="RuleBase" id="RU362039"/>
    </source>
</evidence>
<comment type="similarity">
    <text evidence="1 2">Belongs to the metallophosphoesterase superfamily. YfcE family.</text>
</comment>
<feature type="domain" description="Calcineurin-like phosphoesterase" evidence="3">
    <location>
        <begin position="1"/>
        <end position="142"/>
    </location>
</feature>
<evidence type="ECO:0000259" key="3">
    <source>
        <dbReference type="Pfam" id="PF12850"/>
    </source>
</evidence>
<accession>E7GCT7</accession>
<evidence type="ECO:0000313" key="4">
    <source>
        <dbReference type="EMBL" id="EFW04296.1"/>
    </source>
</evidence>
<dbReference type="EMBL" id="ADKX01000039">
    <property type="protein sequence ID" value="EFW04296.1"/>
    <property type="molecule type" value="Genomic_DNA"/>
</dbReference>
<comment type="cofactor">
    <cofactor evidence="2">
        <name>a divalent metal cation</name>
        <dbReference type="ChEBI" id="CHEBI:60240"/>
    </cofactor>
</comment>
<dbReference type="HOGENOM" id="CLU_063749_2_0_9"/>
<dbReference type="AlphaFoldDB" id="E7GCT7"/>
<dbReference type="NCBIfam" id="TIGR00040">
    <property type="entry name" value="yfcE"/>
    <property type="match status" value="1"/>
</dbReference>
<dbReference type="PANTHER" id="PTHR11124">
    <property type="entry name" value="VACUOLAR SORTING PROTEIN VPS29"/>
    <property type="match status" value="1"/>
</dbReference>
<evidence type="ECO:0000313" key="5">
    <source>
        <dbReference type="Proteomes" id="UP000003157"/>
    </source>
</evidence>
<dbReference type="GeneID" id="78228162"/>
<dbReference type="Gene3D" id="3.60.21.10">
    <property type="match status" value="1"/>
</dbReference>
<dbReference type="eggNOG" id="COG0622">
    <property type="taxonomic scope" value="Bacteria"/>
</dbReference>
<sequence>MNILVVSDSHLFGNDLQRITKLYKNKVDFMIHCGDSSLTLEDPLIHQYDIVVKGNHDDAAFPKYRVYQDICVTHGHYYNVYYGYDDLIKLCQSHHCHLCLHGHTHVPTHQIHQGIHFINPGSLMMNRGSYGYGTYALIDYKDNKVQVTYYHHQTDHPVDESILIEGLELLDEFKQLLK</sequence>
<dbReference type="InterPro" id="IPR000979">
    <property type="entry name" value="Phosphodiesterase_MJ0936/Vps29"/>
</dbReference>
<name>E7GCT7_9FIRM</name>
<dbReference type="GO" id="GO:0046872">
    <property type="term" value="F:metal ion binding"/>
    <property type="evidence" value="ECO:0007669"/>
    <property type="project" value="UniProtKB-KW"/>
</dbReference>
<proteinExistence type="inferred from homology"/>
<dbReference type="GO" id="GO:0016787">
    <property type="term" value="F:hydrolase activity"/>
    <property type="evidence" value="ECO:0007669"/>
    <property type="project" value="UniProtKB-UniRule"/>
</dbReference>
<comment type="caution">
    <text evidence="4">The sequence shown here is derived from an EMBL/GenBank/DDBJ whole genome shotgun (WGS) entry which is preliminary data.</text>
</comment>
<keyword evidence="2" id="KW-0479">Metal-binding</keyword>
<protein>
    <recommendedName>
        <fullName evidence="2">Phosphoesterase</fullName>
        <ecNumber evidence="2">3.1.4.-</ecNumber>
    </recommendedName>
</protein>
<evidence type="ECO:0000256" key="1">
    <source>
        <dbReference type="ARBA" id="ARBA00008950"/>
    </source>
</evidence>